<dbReference type="InterPro" id="IPR006095">
    <property type="entry name" value="Glu/Leu/Phe/Val/Trp_DH"/>
</dbReference>
<dbReference type="Gene3D" id="3.40.50.10860">
    <property type="entry name" value="Leucine Dehydrogenase, chain A, domain 1"/>
    <property type="match status" value="1"/>
</dbReference>
<evidence type="ECO:0000256" key="2">
    <source>
        <dbReference type="ARBA" id="ARBA00023002"/>
    </source>
</evidence>
<evidence type="ECO:0000313" key="6">
    <source>
        <dbReference type="Proteomes" id="UP001597083"/>
    </source>
</evidence>
<gene>
    <name evidence="5" type="ORF">ACFQ07_17050</name>
</gene>
<dbReference type="SUPFAM" id="SSF53223">
    <property type="entry name" value="Aminoacid dehydrogenase-like, N-terminal domain"/>
    <property type="match status" value="1"/>
</dbReference>
<dbReference type="Pfam" id="PF02812">
    <property type="entry name" value="ELFV_dehydrog_N"/>
    <property type="match status" value="1"/>
</dbReference>
<evidence type="ECO:0000259" key="4">
    <source>
        <dbReference type="Pfam" id="PF02812"/>
    </source>
</evidence>
<comment type="similarity">
    <text evidence="1">Belongs to the Glu/Leu/Phe/Val dehydrogenases family.</text>
</comment>
<organism evidence="5 6">
    <name type="scientific">Actinomadura adrarensis</name>
    <dbReference type="NCBI Taxonomy" id="1819600"/>
    <lineage>
        <taxon>Bacteria</taxon>
        <taxon>Bacillati</taxon>
        <taxon>Actinomycetota</taxon>
        <taxon>Actinomycetes</taxon>
        <taxon>Streptosporangiales</taxon>
        <taxon>Thermomonosporaceae</taxon>
        <taxon>Actinomadura</taxon>
    </lineage>
</organism>
<accession>A0ABW3CHG5</accession>
<dbReference type="PROSITE" id="PS00074">
    <property type="entry name" value="GLFV_DEHYDROGENASE"/>
    <property type="match status" value="1"/>
</dbReference>
<dbReference type="PANTHER" id="PTHR42722:SF1">
    <property type="entry name" value="VALINE DEHYDROGENASE"/>
    <property type="match status" value="1"/>
</dbReference>
<dbReference type="InterPro" id="IPR016211">
    <property type="entry name" value="Glu/Phe/Leu/Val/Trp_DH_bac/arc"/>
</dbReference>
<dbReference type="PANTHER" id="PTHR42722">
    <property type="entry name" value="LEUCINE DEHYDROGENASE"/>
    <property type="match status" value="1"/>
</dbReference>
<keyword evidence="3" id="KW-0520">NAD</keyword>
<dbReference type="Proteomes" id="UP001597083">
    <property type="component" value="Unassembled WGS sequence"/>
</dbReference>
<sequence>MHDTTLGPGLGGVRMWPYPDEEAALTDVLRLAQGMTYKAAVAGLNFGGGKSVIIGDPATEKTEALLRAHGRFIQTLGGRYIPGVDVGTGKADMEVLKTEAKRVFAGTQDPSPMTALGVFETIRACARAAFGTDDLGGVHVAVQGLGHVGEPLVRLLAAENAKLTVADVAADRAA</sequence>
<dbReference type="InterPro" id="IPR033524">
    <property type="entry name" value="Glu/Leu/Phe/Val_DH_AS"/>
</dbReference>
<evidence type="ECO:0000313" key="5">
    <source>
        <dbReference type="EMBL" id="MFD0853948.1"/>
    </source>
</evidence>
<dbReference type="SUPFAM" id="SSF51735">
    <property type="entry name" value="NAD(P)-binding Rossmann-fold domains"/>
    <property type="match status" value="1"/>
</dbReference>
<reference evidence="6" key="1">
    <citation type="journal article" date="2019" name="Int. J. Syst. Evol. Microbiol.">
        <title>The Global Catalogue of Microorganisms (GCM) 10K type strain sequencing project: providing services to taxonomists for standard genome sequencing and annotation.</title>
        <authorList>
            <consortium name="The Broad Institute Genomics Platform"/>
            <consortium name="The Broad Institute Genome Sequencing Center for Infectious Disease"/>
            <person name="Wu L."/>
            <person name="Ma J."/>
        </authorList>
    </citation>
    <scope>NUCLEOTIDE SEQUENCE [LARGE SCALE GENOMIC DNA]</scope>
    <source>
        <strain evidence="6">JCM 31696</strain>
    </source>
</reference>
<proteinExistence type="inferred from homology"/>
<feature type="non-terminal residue" evidence="5">
    <location>
        <position position="174"/>
    </location>
</feature>
<keyword evidence="2" id="KW-0560">Oxidoreductase</keyword>
<evidence type="ECO:0000256" key="3">
    <source>
        <dbReference type="ARBA" id="ARBA00023027"/>
    </source>
</evidence>
<evidence type="ECO:0000256" key="1">
    <source>
        <dbReference type="ARBA" id="ARBA00006382"/>
    </source>
</evidence>
<feature type="domain" description="Glutamate/phenylalanine/leucine/valine/L-tryptophan dehydrogenase dimerisation" evidence="4">
    <location>
        <begin position="2"/>
        <end position="101"/>
    </location>
</feature>
<dbReference type="EMBL" id="JBHTIR010002575">
    <property type="protein sequence ID" value="MFD0853948.1"/>
    <property type="molecule type" value="Genomic_DNA"/>
</dbReference>
<dbReference type="InterPro" id="IPR006097">
    <property type="entry name" value="Glu/Leu/Phe/Val/Trp_DH_dimer"/>
</dbReference>
<comment type="caution">
    <text evidence="5">The sequence shown here is derived from an EMBL/GenBank/DDBJ whole genome shotgun (WGS) entry which is preliminary data.</text>
</comment>
<protein>
    <submittedName>
        <fullName evidence="5">Glu/Leu/Phe/Val dehydrogenase dimerization domain-containing protein</fullName>
    </submittedName>
</protein>
<dbReference type="InterPro" id="IPR046346">
    <property type="entry name" value="Aminoacid_DH-like_N_sf"/>
</dbReference>
<dbReference type="PRINTS" id="PR00082">
    <property type="entry name" value="GLFDHDRGNASE"/>
</dbReference>
<dbReference type="Gene3D" id="3.40.50.720">
    <property type="entry name" value="NAD(P)-binding Rossmann-like Domain"/>
    <property type="match status" value="1"/>
</dbReference>
<name>A0ABW3CHG5_9ACTN</name>
<keyword evidence="6" id="KW-1185">Reference proteome</keyword>
<dbReference type="InterPro" id="IPR036291">
    <property type="entry name" value="NAD(P)-bd_dom_sf"/>
</dbReference>